<sequence>MCNACGRWAVVRCRRFLAFWLLTVVSGFSPSLPEQRLSCASIPSSPQATTSYYKHAATNSWAAFVHV</sequence>
<evidence type="ECO:0008006" key="8">
    <source>
        <dbReference type="Google" id="ProtNLM"/>
    </source>
</evidence>
<gene>
    <name evidence="3" type="ORF">PR001_g18796</name>
    <name evidence="2" type="ORF">PR002_g19105</name>
    <name evidence="4" type="ORF">PR003_g19754</name>
</gene>
<dbReference type="Proteomes" id="UP000435112">
    <property type="component" value="Unassembled WGS sequence"/>
</dbReference>
<proteinExistence type="predicted"/>
<feature type="chain" id="PRO_5036379926" description="Secreted protein" evidence="1">
    <location>
        <begin position="28"/>
        <end position="67"/>
    </location>
</feature>
<evidence type="ECO:0000313" key="7">
    <source>
        <dbReference type="Proteomes" id="UP000435112"/>
    </source>
</evidence>
<dbReference type="Proteomes" id="UP000429607">
    <property type="component" value="Unassembled WGS sequence"/>
</dbReference>
<evidence type="ECO:0000313" key="5">
    <source>
        <dbReference type="Proteomes" id="UP000429607"/>
    </source>
</evidence>
<name>A0A6A3K924_9STRA</name>
<organism evidence="3 5">
    <name type="scientific">Phytophthora rubi</name>
    <dbReference type="NCBI Taxonomy" id="129364"/>
    <lineage>
        <taxon>Eukaryota</taxon>
        <taxon>Sar</taxon>
        <taxon>Stramenopiles</taxon>
        <taxon>Oomycota</taxon>
        <taxon>Peronosporomycetes</taxon>
        <taxon>Peronosporales</taxon>
        <taxon>Peronosporaceae</taxon>
        <taxon>Phytophthora</taxon>
    </lineage>
</organism>
<dbReference type="EMBL" id="QXFV01001686">
    <property type="protein sequence ID" value="KAE9000403.1"/>
    <property type="molecule type" value="Genomic_DNA"/>
</dbReference>
<evidence type="ECO:0000313" key="6">
    <source>
        <dbReference type="Proteomes" id="UP000434957"/>
    </source>
</evidence>
<dbReference type="EMBL" id="QXFT01001692">
    <property type="protein sequence ID" value="KAE9312473.1"/>
    <property type="molecule type" value="Genomic_DNA"/>
</dbReference>
<evidence type="ECO:0000313" key="4">
    <source>
        <dbReference type="EMBL" id="KAE9312473.1"/>
    </source>
</evidence>
<feature type="signal peptide" evidence="1">
    <location>
        <begin position="1"/>
        <end position="27"/>
    </location>
</feature>
<evidence type="ECO:0000256" key="1">
    <source>
        <dbReference type="SAM" id="SignalP"/>
    </source>
</evidence>
<dbReference type="Proteomes" id="UP000434957">
    <property type="component" value="Unassembled WGS sequence"/>
</dbReference>
<protein>
    <recommendedName>
        <fullName evidence="8">Secreted protein</fullName>
    </recommendedName>
</protein>
<dbReference type="EMBL" id="QXFU01001696">
    <property type="protein sequence ID" value="KAE8997197.1"/>
    <property type="molecule type" value="Genomic_DNA"/>
</dbReference>
<accession>A0A6A3K924</accession>
<dbReference type="AlphaFoldDB" id="A0A6A3K924"/>
<reference evidence="5 7" key="1">
    <citation type="submission" date="2018-09" db="EMBL/GenBank/DDBJ databases">
        <title>Genomic investigation of the strawberry pathogen Phytophthora fragariae indicates pathogenicity is determined by transcriptional variation in three key races.</title>
        <authorList>
            <person name="Adams T.M."/>
            <person name="Armitage A.D."/>
            <person name="Sobczyk M.K."/>
            <person name="Bates H.J."/>
            <person name="Dunwell J.M."/>
            <person name="Nellist C.F."/>
            <person name="Harrison R.J."/>
        </authorList>
    </citation>
    <scope>NUCLEOTIDE SEQUENCE [LARGE SCALE GENOMIC DNA]</scope>
    <source>
        <strain evidence="3 5">SCRP249</strain>
        <strain evidence="2 7">SCRP324</strain>
        <strain evidence="4 6">SCRP333</strain>
    </source>
</reference>
<keyword evidence="1" id="KW-0732">Signal</keyword>
<dbReference type="OrthoDB" id="10269841at2759"/>
<evidence type="ECO:0000313" key="2">
    <source>
        <dbReference type="EMBL" id="KAE8997197.1"/>
    </source>
</evidence>
<keyword evidence="6" id="KW-1185">Reference proteome</keyword>
<evidence type="ECO:0000313" key="3">
    <source>
        <dbReference type="EMBL" id="KAE9000403.1"/>
    </source>
</evidence>
<comment type="caution">
    <text evidence="3">The sequence shown here is derived from an EMBL/GenBank/DDBJ whole genome shotgun (WGS) entry which is preliminary data.</text>
</comment>